<sequence length="114" mass="12331">MCVPDGKRLGRGVYTSGKHHVAYFPFSGLIALNFPKIYFLSVQGGGRDFATKLTTIQTTLIEVMGPQIPDVGSGHRTSTIAAQEKARAMQEKASATKAKAAKAEMALQHCTHQR</sequence>
<dbReference type="OrthoDB" id="10562322at2759"/>
<accession>A0A1J8QEX0</accession>
<organism evidence="1 2">
    <name type="scientific">Rhizopogon vesiculosus</name>
    <dbReference type="NCBI Taxonomy" id="180088"/>
    <lineage>
        <taxon>Eukaryota</taxon>
        <taxon>Fungi</taxon>
        <taxon>Dikarya</taxon>
        <taxon>Basidiomycota</taxon>
        <taxon>Agaricomycotina</taxon>
        <taxon>Agaricomycetes</taxon>
        <taxon>Agaricomycetidae</taxon>
        <taxon>Boletales</taxon>
        <taxon>Suillineae</taxon>
        <taxon>Rhizopogonaceae</taxon>
        <taxon>Rhizopogon</taxon>
    </lineage>
</organism>
<keyword evidence="2" id="KW-1185">Reference proteome</keyword>
<gene>
    <name evidence="1" type="ORF">AZE42_11146</name>
</gene>
<evidence type="ECO:0000313" key="2">
    <source>
        <dbReference type="Proteomes" id="UP000183567"/>
    </source>
</evidence>
<protein>
    <submittedName>
        <fullName evidence="1">Uncharacterized protein</fullName>
    </submittedName>
</protein>
<dbReference type="EMBL" id="LVVM01006492">
    <property type="protein sequence ID" value="OJA07962.1"/>
    <property type="molecule type" value="Genomic_DNA"/>
</dbReference>
<name>A0A1J8QEX0_9AGAM</name>
<reference evidence="1 2" key="1">
    <citation type="submission" date="2016-03" db="EMBL/GenBank/DDBJ databases">
        <title>Comparative genomics of the ectomycorrhizal sister species Rhizopogon vinicolor and Rhizopogon vesiculosus (Basidiomycota: Boletales) reveals a divergence of the mating type B locus.</title>
        <authorList>
            <person name="Mujic A.B."/>
            <person name="Kuo A."/>
            <person name="Tritt A."/>
            <person name="Lipzen A."/>
            <person name="Chen C."/>
            <person name="Johnson J."/>
            <person name="Sharma A."/>
            <person name="Barry K."/>
            <person name="Grigoriev I.V."/>
            <person name="Spatafora J.W."/>
        </authorList>
    </citation>
    <scope>NUCLEOTIDE SEQUENCE [LARGE SCALE GENOMIC DNA]</scope>
    <source>
        <strain evidence="1 2">AM-OR11-056</strain>
    </source>
</reference>
<evidence type="ECO:0000313" key="1">
    <source>
        <dbReference type="EMBL" id="OJA07962.1"/>
    </source>
</evidence>
<comment type="caution">
    <text evidence="1">The sequence shown here is derived from an EMBL/GenBank/DDBJ whole genome shotgun (WGS) entry which is preliminary data.</text>
</comment>
<proteinExistence type="predicted"/>
<dbReference type="Proteomes" id="UP000183567">
    <property type="component" value="Unassembled WGS sequence"/>
</dbReference>
<dbReference type="AlphaFoldDB" id="A0A1J8QEX0"/>